<proteinExistence type="predicted"/>
<reference evidence="4" key="1">
    <citation type="submission" date="2016-10" db="EMBL/GenBank/DDBJ databases">
        <authorList>
            <person name="Varghese N."/>
            <person name="Submissions S."/>
        </authorList>
    </citation>
    <scope>NUCLEOTIDE SEQUENCE [LARGE SCALE GENOMIC DNA]</scope>
    <source>
        <strain evidence="4">ATCC 35263</strain>
    </source>
</reference>
<keyword evidence="1" id="KW-0472">Membrane</keyword>
<dbReference type="InterPro" id="IPR003675">
    <property type="entry name" value="Rce1/LyrA-like_dom"/>
</dbReference>
<accession>A0A1H6FHX5</accession>
<organism evidence="3 4">
    <name type="scientific">Thermoleophilum album</name>
    <dbReference type="NCBI Taxonomy" id="29539"/>
    <lineage>
        <taxon>Bacteria</taxon>
        <taxon>Bacillati</taxon>
        <taxon>Actinomycetota</taxon>
        <taxon>Thermoleophilia</taxon>
        <taxon>Thermoleophilales</taxon>
        <taxon>Thermoleophilaceae</taxon>
        <taxon>Thermoleophilum</taxon>
    </lineage>
</organism>
<evidence type="ECO:0000256" key="1">
    <source>
        <dbReference type="SAM" id="Phobius"/>
    </source>
</evidence>
<dbReference type="GO" id="GO:0080120">
    <property type="term" value="P:CAAX-box protein maturation"/>
    <property type="evidence" value="ECO:0007669"/>
    <property type="project" value="UniProtKB-ARBA"/>
</dbReference>
<evidence type="ECO:0000313" key="3">
    <source>
        <dbReference type="EMBL" id="SEH10436.1"/>
    </source>
</evidence>
<feature type="transmembrane region" description="Helical" evidence="1">
    <location>
        <begin position="179"/>
        <end position="197"/>
    </location>
</feature>
<dbReference type="Proteomes" id="UP000222056">
    <property type="component" value="Unassembled WGS sequence"/>
</dbReference>
<gene>
    <name evidence="3" type="ORF">SAMN02745716_0288</name>
</gene>
<sequence length="276" mass="27841">MPEPAPASSPSAADDPRAAAAAWPWWFGPVGFVAALMLTVVVGGLVGAAVRSAGGPGHRADHVASLLATLIQDAALVLVAVAFAATVGRVAAASFGLRPARLVPAAGLVALTLVGFYAVSAAWTALVDPQAEQDTLAALGADETPVLLVASAILVVAVAPLAEELFFRGFFYRALRNRLGVPAAITAVSLLFGAIHYTGPRTLALLPMLALLSALFCLLYERTGSLWPAVALHTINNAVAFAATTQTPGAALVGGAIGALMLGACALVPARLQAPG</sequence>
<feature type="transmembrane region" description="Helical" evidence="1">
    <location>
        <begin position="250"/>
        <end position="270"/>
    </location>
</feature>
<dbReference type="EMBL" id="FNWJ01000001">
    <property type="protein sequence ID" value="SEH10436.1"/>
    <property type="molecule type" value="Genomic_DNA"/>
</dbReference>
<dbReference type="Pfam" id="PF02517">
    <property type="entry name" value="Rce1-like"/>
    <property type="match status" value="1"/>
</dbReference>
<feature type="transmembrane region" description="Helical" evidence="1">
    <location>
        <begin position="70"/>
        <end position="90"/>
    </location>
</feature>
<dbReference type="OrthoDB" id="3693644at2"/>
<dbReference type="STRING" id="29539.SAMN02745716_0288"/>
<feature type="transmembrane region" description="Helical" evidence="1">
    <location>
        <begin position="203"/>
        <end position="219"/>
    </location>
</feature>
<name>A0A1H6FHX5_THEAL</name>
<dbReference type="AlphaFoldDB" id="A0A1H6FHX5"/>
<protein>
    <recommendedName>
        <fullName evidence="2">CAAX prenyl protease 2/Lysostaphin resistance protein A-like domain-containing protein</fullName>
    </recommendedName>
</protein>
<feature type="transmembrane region" description="Helical" evidence="1">
    <location>
        <begin position="146"/>
        <end position="167"/>
    </location>
</feature>
<feature type="transmembrane region" description="Helical" evidence="1">
    <location>
        <begin position="25"/>
        <end position="50"/>
    </location>
</feature>
<dbReference type="PANTHER" id="PTHR43592:SF15">
    <property type="entry name" value="CAAX AMINO TERMINAL PROTEASE FAMILY PROTEIN"/>
    <property type="match status" value="1"/>
</dbReference>
<keyword evidence="4" id="KW-1185">Reference proteome</keyword>
<feature type="domain" description="CAAX prenyl protease 2/Lysostaphin resistance protein A-like" evidence="2">
    <location>
        <begin position="147"/>
        <end position="239"/>
    </location>
</feature>
<dbReference type="PANTHER" id="PTHR43592">
    <property type="entry name" value="CAAX AMINO TERMINAL PROTEASE"/>
    <property type="match status" value="1"/>
</dbReference>
<keyword evidence="1" id="KW-0812">Transmembrane</keyword>
<evidence type="ECO:0000259" key="2">
    <source>
        <dbReference type="Pfam" id="PF02517"/>
    </source>
</evidence>
<evidence type="ECO:0000313" key="4">
    <source>
        <dbReference type="Proteomes" id="UP000222056"/>
    </source>
</evidence>
<dbReference type="GO" id="GO:0004175">
    <property type="term" value="F:endopeptidase activity"/>
    <property type="evidence" value="ECO:0007669"/>
    <property type="project" value="UniProtKB-ARBA"/>
</dbReference>
<feature type="transmembrane region" description="Helical" evidence="1">
    <location>
        <begin position="102"/>
        <end position="126"/>
    </location>
</feature>
<keyword evidence="1" id="KW-1133">Transmembrane helix</keyword>